<reference evidence="3 4" key="1">
    <citation type="journal article" date="2016" name="Nat. Commun.">
        <title>Thousands of microbial genomes shed light on interconnected biogeochemical processes in an aquifer system.</title>
        <authorList>
            <person name="Anantharaman K."/>
            <person name="Brown C.T."/>
            <person name="Hug L.A."/>
            <person name="Sharon I."/>
            <person name="Castelle C.J."/>
            <person name="Probst A.J."/>
            <person name="Thomas B.C."/>
            <person name="Singh A."/>
            <person name="Wilkins M.J."/>
            <person name="Karaoz U."/>
            <person name="Brodie E.L."/>
            <person name="Williams K.H."/>
            <person name="Hubbard S.S."/>
            <person name="Banfield J.F."/>
        </authorList>
    </citation>
    <scope>NUCLEOTIDE SEQUENCE [LARGE SCALE GENOMIC DNA]</scope>
</reference>
<protein>
    <submittedName>
        <fullName evidence="3">Uncharacterized protein</fullName>
    </submittedName>
</protein>
<feature type="transmembrane region" description="Helical" evidence="2">
    <location>
        <begin position="64"/>
        <end position="85"/>
    </location>
</feature>
<dbReference type="EMBL" id="MHBW01000003">
    <property type="protein sequence ID" value="OGY09928.1"/>
    <property type="molecule type" value="Genomic_DNA"/>
</dbReference>
<dbReference type="STRING" id="1797513.A2782_04470"/>
<comment type="caution">
    <text evidence="3">The sequence shown here is derived from an EMBL/GenBank/DDBJ whole genome shotgun (WGS) entry which is preliminary data.</text>
</comment>
<name>A0A1G1V3H7_9BACT</name>
<keyword evidence="2" id="KW-0812">Transmembrane</keyword>
<evidence type="ECO:0000256" key="1">
    <source>
        <dbReference type="SAM" id="MobiDB-lite"/>
    </source>
</evidence>
<evidence type="ECO:0000313" key="4">
    <source>
        <dbReference type="Proteomes" id="UP000177967"/>
    </source>
</evidence>
<keyword evidence="2" id="KW-1133">Transmembrane helix</keyword>
<evidence type="ECO:0000313" key="3">
    <source>
        <dbReference type="EMBL" id="OGY09928.1"/>
    </source>
</evidence>
<dbReference type="AlphaFoldDB" id="A0A1G1V3H7"/>
<feature type="region of interest" description="Disordered" evidence="1">
    <location>
        <begin position="164"/>
        <end position="207"/>
    </location>
</feature>
<evidence type="ECO:0000256" key="2">
    <source>
        <dbReference type="SAM" id="Phobius"/>
    </source>
</evidence>
<proteinExistence type="predicted"/>
<sequence length="401" mass="41206">MDPKQNPKPLFITEEEVAPPPLTSFPVAPPPTPPIPPSSPIFKIDNSLPPIMSTPPKKKGKGKLIAGIAAVLVIVVALPIGLILVGQNQELRKNAAVDGGGGDGGAPTGTFECSQDEADNGARDEECAIGNGCTGTKYSEYDSSDDGQIYCHWSGCGEPITCPQPTTAPSQPTTALPSSSPTTAVVAPEPTSGSGTGGNGESAGGNWASSCSALSQVGHIVSSNDGKRIDDEALSSCAVVQQFVTQWGDRSGRRWAVERTCGSSVAQSCDGNKTLDGEQGNIVADFIGRFGSNACSRWVTDHNAVPSVAAACQTGGAPACTGVRIYKYPYGTSDLISNGSQLMPGDAIKVCLVSTGNGTPMVNVNGREGVAQENGPQGEKCLQYDISGDATTLSANGWITY</sequence>
<organism evidence="3 4">
    <name type="scientific">Candidatus Blackburnbacteria bacterium RIFCSPHIGHO2_01_FULL_43_15b</name>
    <dbReference type="NCBI Taxonomy" id="1797513"/>
    <lineage>
        <taxon>Bacteria</taxon>
        <taxon>Candidatus Blackburniibacteriota</taxon>
    </lineage>
</organism>
<dbReference type="Proteomes" id="UP000177967">
    <property type="component" value="Unassembled WGS sequence"/>
</dbReference>
<feature type="compositionally biased region" description="Pro residues" evidence="1">
    <location>
        <begin position="18"/>
        <end position="39"/>
    </location>
</feature>
<feature type="compositionally biased region" description="Low complexity" evidence="1">
    <location>
        <begin position="164"/>
        <end position="193"/>
    </location>
</feature>
<keyword evidence="2" id="KW-0472">Membrane</keyword>
<feature type="region of interest" description="Disordered" evidence="1">
    <location>
        <begin position="1"/>
        <end position="40"/>
    </location>
</feature>
<gene>
    <name evidence="3" type="ORF">A2782_04470</name>
</gene>
<accession>A0A1G1V3H7</accession>
<feature type="compositionally biased region" description="Gly residues" evidence="1">
    <location>
        <begin position="194"/>
        <end position="203"/>
    </location>
</feature>